<evidence type="ECO:0000256" key="9">
    <source>
        <dbReference type="ARBA" id="ARBA00022984"/>
    </source>
</evidence>
<evidence type="ECO:0000256" key="6">
    <source>
        <dbReference type="ARBA" id="ARBA00022741"/>
    </source>
</evidence>
<feature type="binding site" evidence="12">
    <location>
        <position position="378"/>
    </location>
    <ligand>
        <name>meso-2,6-diaminopimelate</name>
        <dbReference type="ChEBI" id="CHEBI:57791"/>
    </ligand>
</feature>
<dbReference type="InterPro" id="IPR036565">
    <property type="entry name" value="Mur-like_cat_sf"/>
</dbReference>
<dbReference type="GO" id="GO:0008360">
    <property type="term" value="P:regulation of cell shape"/>
    <property type="evidence" value="ECO:0007669"/>
    <property type="project" value="UniProtKB-KW"/>
</dbReference>
<evidence type="ECO:0000256" key="10">
    <source>
        <dbReference type="ARBA" id="ARBA00023306"/>
    </source>
</evidence>
<comment type="cofactor">
    <cofactor evidence="12">
        <name>Mg(2+)</name>
        <dbReference type="ChEBI" id="CHEBI:18420"/>
    </cofactor>
</comment>
<gene>
    <name evidence="12 17" type="primary">murE</name>
    <name evidence="17" type="ORF">CLPA_c18550</name>
    <name evidence="18" type="ORF">CP6013_01326</name>
</gene>
<evidence type="ECO:0000256" key="13">
    <source>
        <dbReference type="RuleBase" id="RU004135"/>
    </source>
</evidence>
<dbReference type="NCBIfam" id="TIGR01085">
    <property type="entry name" value="murE"/>
    <property type="match status" value="1"/>
</dbReference>
<dbReference type="KEGG" id="cpat:CLPA_c18550"/>
<feature type="domain" description="Mur ligase central" evidence="16">
    <location>
        <begin position="108"/>
        <end position="305"/>
    </location>
</feature>
<reference evidence="18" key="2">
    <citation type="submission" date="2015-10" db="EMBL/GenBank/DDBJ databases">
        <title>Improved Draft Genome Sequence of Clostridium pasteurianum Strain ATCC 6013 (DSM 525) Using a Hybrid Next-Generation Sequencing Approach.</title>
        <authorList>
            <person name="Pyne M.E."/>
            <person name="Utturkar S.M."/>
            <person name="Brown S.D."/>
            <person name="Moo-Young M."/>
            <person name="Chung D.A."/>
            <person name="Chou P.C."/>
        </authorList>
    </citation>
    <scope>NUCLEOTIDE SEQUENCE</scope>
    <source>
        <strain evidence="18">ATCC 6013</strain>
    </source>
</reference>
<feature type="binding site" evidence="12">
    <location>
        <position position="179"/>
    </location>
    <ligand>
        <name>UDP-N-acetyl-alpha-D-muramoyl-L-alanyl-D-glutamate</name>
        <dbReference type="ChEBI" id="CHEBI:83900"/>
    </ligand>
</feature>
<proteinExistence type="inferred from homology"/>
<evidence type="ECO:0000256" key="2">
    <source>
        <dbReference type="ARBA" id="ARBA00005898"/>
    </source>
</evidence>
<feature type="modified residue" description="N6-carboxylysine" evidence="12">
    <location>
        <position position="219"/>
    </location>
</feature>
<dbReference type="GO" id="GO:0005524">
    <property type="term" value="F:ATP binding"/>
    <property type="evidence" value="ECO:0007669"/>
    <property type="project" value="UniProtKB-UniRule"/>
</dbReference>
<protein>
    <recommendedName>
        <fullName evidence="12">UDP-N-acetylmuramoyl-L-alanyl-D-glutamate--2,6-diaminopimelate ligase</fullName>
        <ecNumber evidence="12">6.3.2.13</ecNumber>
    </recommendedName>
    <alternativeName>
        <fullName evidence="12">Meso-A2pm-adding enzyme</fullName>
    </alternativeName>
    <alternativeName>
        <fullName evidence="12">Meso-diaminopimelate-adding enzyme</fullName>
    </alternativeName>
    <alternativeName>
        <fullName evidence="12">UDP-MurNAc-L-Ala-D-Glu:meso-diaminopimelate ligase</fullName>
    </alternativeName>
    <alternativeName>
        <fullName evidence="12">UDP-MurNAc-tripeptide synthetase</fullName>
    </alternativeName>
    <alternativeName>
        <fullName evidence="12">UDP-N-acetylmuramyl-tripeptide synthetase</fullName>
    </alternativeName>
</protein>
<dbReference type="EMBL" id="CP009268">
    <property type="protein sequence ID" value="AJA51913.1"/>
    <property type="molecule type" value="Genomic_DNA"/>
</dbReference>
<dbReference type="Pfam" id="PF02875">
    <property type="entry name" value="Mur_ligase_C"/>
    <property type="match status" value="1"/>
</dbReference>
<evidence type="ECO:0000256" key="1">
    <source>
        <dbReference type="ARBA" id="ARBA00004752"/>
    </source>
</evidence>
<dbReference type="InterPro" id="IPR005761">
    <property type="entry name" value="UDP-N-AcMur-Glu-dNH2Pim_ligase"/>
</dbReference>
<dbReference type="Pfam" id="PF01225">
    <property type="entry name" value="Mur_ligase"/>
    <property type="match status" value="1"/>
</dbReference>
<evidence type="ECO:0000256" key="3">
    <source>
        <dbReference type="ARBA" id="ARBA00022490"/>
    </source>
</evidence>
<keyword evidence="6 12" id="KW-0547">Nucleotide-binding</keyword>
<dbReference type="GO" id="GO:0004326">
    <property type="term" value="F:tetrahydrofolylpolyglutamate synthase activity"/>
    <property type="evidence" value="ECO:0007669"/>
    <property type="project" value="InterPro"/>
</dbReference>
<dbReference type="AlphaFoldDB" id="A0A0H3J9R7"/>
<feature type="binding site" evidence="12">
    <location>
        <position position="187"/>
    </location>
    <ligand>
        <name>UDP-N-acetyl-alpha-D-muramoyl-L-alanyl-D-glutamate</name>
        <dbReference type="ChEBI" id="CHEBI:83900"/>
    </ligand>
</feature>
<evidence type="ECO:0000259" key="15">
    <source>
        <dbReference type="Pfam" id="PF02875"/>
    </source>
</evidence>
<keyword evidence="3 12" id="KW-0963">Cytoplasm</keyword>
<dbReference type="UniPathway" id="UPA00219"/>
<reference evidence="17 20" key="1">
    <citation type="journal article" date="2015" name="Genome Announc.">
        <title>Complete Genome Sequence of the Nitrogen-Fixing and Solvent-Producing Clostridium pasteurianum DSM 525.</title>
        <authorList>
            <person name="Poehlein A."/>
            <person name="Grosse-Honebrink A."/>
            <person name="Zhang Y."/>
            <person name="Minton N.P."/>
            <person name="Daniel R."/>
        </authorList>
    </citation>
    <scope>NUCLEOTIDE SEQUENCE [LARGE SCALE GENOMIC DNA]</scope>
    <source>
        <strain evidence="17">DSM 525</strain>
        <strain evidence="20">DSM 525 / ATCC 6013</strain>
    </source>
</reference>
<comment type="catalytic activity">
    <reaction evidence="12">
        <text>UDP-N-acetyl-alpha-D-muramoyl-L-alanyl-D-glutamate + meso-2,6-diaminopimelate + ATP = UDP-N-acetyl-alpha-D-muramoyl-L-alanyl-gamma-D-glutamyl-meso-2,6-diaminopimelate + ADP + phosphate + H(+)</text>
        <dbReference type="Rhea" id="RHEA:23676"/>
        <dbReference type="ChEBI" id="CHEBI:15378"/>
        <dbReference type="ChEBI" id="CHEBI:30616"/>
        <dbReference type="ChEBI" id="CHEBI:43474"/>
        <dbReference type="ChEBI" id="CHEBI:57791"/>
        <dbReference type="ChEBI" id="CHEBI:83900"/>
        <dbReference type="ChEBI" id="CHEBI:83905"/>
        <dbReference type="ChEBI" id="CHEBI:456216"/>
        <dbReference type="EC" id="6.3.2.13"/>
    </reaction>
</comment>
<dbReference type="EMBL" id="JPGY02000001">
    <property type="protein sequence ID" value="KRU12079.1"/>
    <property type="molecule type" value="Genomic_DNA"/>
</dbReference>
<dbReference type="NCBIfam" id="NF001124">
    <property type="entry name" value="PRK00139.1-2"/>
    <property type="match status" value="1"/>
</dbReference>
<feature type="binding site" evidence="12">
    <location>
        <position position="30"/>
    </location>
    <ligand>
        <name>UDP-N-acetyl-alpha-D-muramoyl-L-alanyl-D-glutamate</name>
        <dbReference type="ChEBI" id="CHEBI:83900"/>
    </ligand>
</feature>
<evidence type="ECO:0000313" key="20">
    <source>
        <dbReference type="Proteomes" id="UP000030905"/>
    </source>
</evidence>
<dbReference type="InterPro" id="IPR004101">
    <property type="entry name" value="Mur_ligase_C"/>
</dbReference>
<keyword evidence="20" id="KW-1185">Reference proteome</keyword>
<keyword evidence="7 12" id="KW-0067">ATP-binding</keyword>
<dbReference type="GO" id="GO:0071555">
    <property type="term" value="P:cell wall organization"/>
    <property type="evidence" value="ECO:0007669"/>
    <property type="project" value="UniProtKB-KW"/>
</dbReference>
<accession>A0A0H3J9R7</accession>
<dbReference type="NCBIfam" id="NF001126">
    <property type="entry name" value="PRK00139.1-4"/>
    <property type="match status" value="1"/>
</dbReference>
<feature type="binding site" evidence="12">
    <location>
        <begin position="402"/>
        <end position="405"/>
    </location>
    <ligand>
        <name>meso-2,6-diaminopimelate</name>
        <dbReference type="ChEBI" id="CHEBI:57791"/>
    </ligand>
</feature>
<dbReference type="PANTHER" id="PTHR23135">
    <property type="entry name" value="MUR LIGASE FAMILY MEMBER"/>
    <property type="match status" value="1"/>
</dbReference>
<reference evidence="18 19" key="3">
    <citation type="journal article" name="Genome Announc.">
        <title>Improved Draft Genome Sequence of Clostridium pasteurianum Strain ATCC 6013 (DSM 525) Using a Hybrid Next-Generation Sequencing Approach.</title>
        <authorList>
            <person name="Pyne M.E."/>
            <person name="Utturkar S."/>
            <person name="Brown S.D."/>
            <person name="Moo-Young M."/>
            <person name="Chung D.A."/>
            <person name="Chou C.P."/>
        </authorList>
    </citation>
    <scope>NUCLEOTIDE SEQUENCE [LARGE SCALE GENOMIC DNA]</scope>
    <source>
        <strain evidence="18 19">ATCC 6013</strain>
    </source>
</reference>
<dbReference type="KEGG" id="cpae:CPAST_c18550"/>
<evidence type="ECO:0000313" key="18">
    <source>
        <dbReference type="EMBL" id="KRU12079.1"/>
    </source>
</evidence>
<dbReference type="InterPro" id="IPR018109">
    <property type="entry name" value="Folylpolyglutamate_synth_CS"/>
</dbReference>
<dbReference type="GeneID" id="93074013"/>
<dbReference type="GO" id="GO:0005737">
    <property type="term" value="C:cytoplasm"/>
    <property type="evidence" value="ECO:0007669"/>
    <property type="project" value="UniProtKB-SubCell"/>
</dbReference>
<evidence type="ECO:0000259" key="16">
    <source>
        <dbReference type="Pfam" id="PF08245"/>
    </source>
</evidence>
<feature type="binding site" evidence="12">
    <location>
        <begin position="110"/>
        <end position="116"/>
    </location>
    <ligand>
        <name>ATP</name>
        <dbReference type="ChEBI" id="CHEBI:30616"/>
    </ligand>
</feature>
<dbReference type="HAMAP" id="MF_00208">
    <property type="entry name" value="MurE"/>
    <property type="match status" value="1"/>
</dbReference>
<dbReference type="Proteomes" id="UP000028042">
    <property type="component" value="Unassembled WGS sequence"/>
</dbReference>
<evidence type="ECO:0000313" key="17">
    <source>
        <dbReference type="EMBL" id="AJA51913.1"/>
    </source>
</evidence>
<evidence type="ECO:0000256" key="11">
    <source>
        <dbReference type="ARBA" id="ARBA00023316"/>
    </source>
</evidence>
<dbReference type="InterPro" id="IPR013221">
    <property type="entry name" value="Mur_ligase_cen"/>
</dbReference>
<comment type="pathway">
    <text evidence="1 12 13">Cell wall biogenesis; peptidoglycan biosynthesis.</text>
</comment>
<feature type="domain" description="Mur ligase N-terminal catalytic" evidence="14">
    <location>
        <begin position="23"/>
        <end position="96"/>
    </location>
</feature>
<dbReference type="GO" id="GO:0051301">
    <property type="term" value="P:cell division"/>
    <property type="evidence" value="ECO:0007669"/>
    <property type="project" value="UniProtKB-KW"/>
</dbReference>
<evidence type="ECO:0000256" key="12">
    <source>
        <dbReference type="HAMAP-Rule" id="MF_00208"/>
    </source>
</evidence>
<evidence type="ECO:0000313" key="19">
    <source>
        <dbReference type="Proteomes" id="UP000028042"/>
    </source>
</evidence>
<feature type="domain" description="Mur ligase C-terminal" evidence="15">
    <location>
        <begin position="327"/>
        <end position="454"/>
    </location>
</feature>
<dbReference type="PROSITE" id="PS01011">
    <property type="entry name" value="FOLYLPOLYGLU_SYNT_1"/>
    <property type="match status" value="1"/>
</dbReference>
<comment type="function">
    <text evidence="12">Catalyzes the addition of meso-diaminopimelic acid to the nucleotide precursor UDP-N-acetylmuramoyl-L-alanyl-D-glutamate (UMAG) in the biosynthesis of bacterial cell-wall peptidoglycan.</text>
</comment>
<dbReference type="InterPro" id="IPR036615">
    <property type="entry name" value="Mur_ligase_C_dom_sf"/>
</dbReference>
<feature type="binding site" evidence="12">
    <location>
        <begin position="152"/>
        <end position="153"/>
    </location>
    <ligand>
        <name>UDP-N-acetyl-alpha-D-muramoyl-L-alanyl-D-glutamate</name>
        <dbReference type="ChEBI" id="CHEBI:83900"/>
    </ligand>
</feature>
<comment type="similarity">
    <text evidence="2 12">Belongs to the MurCDEF family. MurE subfamily.</text>
</comment>
<comment type="caution">
    <text evidence="12">Lacks conserved residue(s) required for the propagation of feature annotation.</text>
</comment>
<dbReference type="Gene3D" id="3.40.1190.10">
    <property type="entry name" value="Mur-like, catalytic domain"/>
    <property type="match status" value="1"/>
</dbReference>
<evidence type="ECO:0000256" key="7">
    <source>
        <dbReference type="ARBA" id="ARBA00022840"/>
    </source>
</evidence>
<comment type="PTM">
    <text evidence="12">Carboxylation is probably crucial for Mg(2+) binding and, consequently, for the gamma-phosphate positioning of ATP.</text>
</comment>
<organism evidence="17 20">
    <name type="scientific">Clostridium pasteurianum DSM 525 = ATCC 6013</name>
    <dbReference type="NCBI Taxonomy" id="1262449"/>
    <lineage>
        <taxon>Bacteria</taxon>
        <taxon>Bacillati</taxon>
        <taxon>Bacillota</taxon>
        <taxon>Clostridia</taxon>
        <taxon>Eubacteriales</taxon>
        <taxon>Clostridiaceae</taxon>
        <taxon>Clostridium</taxon>
    </lineage>
</organism>
<keyword evidence="11 12" id="KW-0961">Cell wall biogenesis/degradation</keyword>
<dbReference type="PANTHER" id="PTHR23135:SF4">
    <property type="entry name" value="UDP-N-ACETYLMURAMOYL-L-ALANYL-D-GLUTAMATE--2,6-DIAMINOPIMELATE LIGASE MURE HOMOLOG, CHLOROPLASTIC"/>
    <property type="match status" value="1"/>
</dbReference>
<evidence type="ECO:0000259" key="14">
    <source>
        <dbReference type="Pfam" id="PF01225"/>
    </source>
</evidence>
<dbReference type="Gene3D" id="3.40.1390.10">
    <property type="entry name" value="MurE/MurF, N-terminal domain"/>
    <property type="match status" value="1"/>
</dbReference>
<name>A0A0H3J9R7_CLOPA</name>
<dbReference type="SUPFAM" id="SSF53244">
    <property type="entry name" value="MurD-like peptide ligases, peptide-binding domain"/>
    <property type="match status" value="1"/>
</dbReference>
<dbReference type="GO" id="GO:0008765">
    <property type="term" value="F:UDP-N-acetylmuramoylalanyl-D-glutamate-2,6-diaminopimelate ligase activity"/>
    <property type="evidence" value="ECO:0007669"/>
    <property type="project" value="UniProtKB-UniRule"/>
</dbReference>
<keyword evidence="4 12" id="KW-0436">Ligase</keyword>
<feature type="binding site" evidence="12">
    <location>
        <position position="456"/>
    </location>
    <ligand>
        <name>meso-2,6-diaminopimelate</name>
        <dbReference type="ChEBI" id="CHEBI:57791"/>
    </ligand>
</feature>
<evidence type="ECO:0000256" key="8">
    <source>
        <dbReference type="ARBA" id="ARBA00022960"/>
    </source>
</evidence>
<keyword evidence="9 12" id="KW-0573">Peptidoglycan synthesis</keyword>
<dbReference type="Gene3D" id="3.90.190.20">
    <property type="entry name" value="Mur ligase, C-terminal domain"/>
    <property type="match status" value="1"/>
</dbReference>
<sequence>MKLENIFEGIKYQVVKGHINLNINKIEYDSRNVTKDDLFICIEGFSTDGHKYIGNAVKSGATAIVCTKIPKDLPNCTVIHVEDSRKVLALTAANFYGHPVEKLKMIGITGTNGKTTSTYMIKSILENAGHKVGLIGTIANYIGDKKILAHRTTPESLELHKLFKEMVDSGAEYCVMEVSSHSLYLNRVYGIEFNEGIFTNLTQDHLDFHKTFENYYNAKLILFKNSKDAIINMDDDYGKRVYDDLSCNKITYGFKKHEDVEAKDIKMHSRGIDFKINYKNESVFVNLNIPGRYNISNALGSAAACLLEGITLKQIKTGLEALKAVPGRCEAVGTNFDLGFDIIVDYAHTPDGLVNILKTAREFTKGRLISVFGCGGDRDKTKRPIMGGIGSQLSDIAIITSDNPRTEEPISIINEIVKGISKDNYITIENRREAIKKAISMANKDDVIVIAGKGHEDYQVLKEGTIHFDEREVVDEIIKELF</sequence>
<dbReference type="PATRIC" id="fig|1262449.3.peg.1693"/>
<dbReference type="GO" id="GO:0009252">
    <property type="term" value="P:peptidoglycan biosynthetic process"/>
    <property type="evidence" value="ECO:0007669"/>
    <property type="project" value="UniProtKB-UniRule"/>
</dbReference>
<comment type="subcellular location">
    <subcellularLocation>
        <location evidence="12 13">Cytoplasm</location>
    </subcellularLocation>
</comment>
<evidence type="ECO:0000256" key="4">
    <source>
        <dbReference type="ARBA" id="ARBA00022598"/>
    </source>
</evidence>
<dbReference type="InterPro" id="IPR035911">
    <property type="entry name" value="MurE/MurF_N"/>
</dbReference>
<dbReference type="GO" id="GO:0000287">
    <property type="term" value="F:magnesium ion binding"/>
    <property type="evidence" value="ECO:0007669"/>
    <property type="project" value="UniProtKB-UniRule"/>
</dbReference>
<keyword evidence="8 12" id="KW-0133">Cell shape</keyword>
<dbReference type="EC" id="6.3.2.13" evidence="12"/>
<dbReference type="Pfam" id="PF08245">
    <property type="entry name" value="Mur_ligase_M"/>
    <property type="match status" value="1"/>
</dbReference>
<feature type="binding site" evidence="12">
    <location>
        <position position="452"/>
    </location>
    <ligand>
        <name>meso-2,6-diaminopimelate</name>
        <dbReference type="ChEBI" id="CHEBI:57791"/>
    </ligand>
</feature>
<dbReference type="Proteomes" id="UP000030905">
    <property type="component" value="Chromosome"/>
</dbReference>
<keyword evidence="12" id="KW-0460">Magnesium</keyword>
<dbReference type="SUPFAM" id="SSF53623">
    <property type="entry name" value="MurD-like peptide ligases, catalytic domain"/>
    <property type="match status" value="1"/>
</dbReference>
<evidence type="ECO:0000256" key="5">
    <source>
        <dbReference type="ARBA" id="ARBA00022618"/>
    </source>
</evidence>
<feature type="short sequence motif" description="Meso-diaminopimelate recognition motif" evidence="12">
    <location>
        <begin position="402"/>
        <end position="405"/>
    </location>
</feature>
<keyword evidence="5 12" id="KW-0132">Cell division</keyword>
<dbReference type="eggNOG" id="COG0769">
    <property type="taxonomic scope" value="Bacteria"/>
</dbReference>
<dbReference type="InterPro" id="IPR000713">
    <property type="entry name" value="Mur_ligase_N"/>
</dbReference>
<dbReference type="SUPFAM" id="SSF63418">
    <property type="entry name" value="MurE/MurF N-terminal domain"/>
    <property type="match status" value="1"/>
</dbReference>
<dbReference type="RefSeq" id="WP_003444073.1">
    <property type="nucleotide sequence ID" value="NZ_ANZB01000004.1"/>
</dbReference>
<keyword evidence="10 12" id="KW-0131">Cell cycle</keyword>